<keyword evidence="1" id="KW-1133">Transmembrane helix</keyword>
<evidence type="ECO:0000256" key="1">
    <source>
        <dbReference type="SAM" id="Phobius"/>
    </source>
</evidence>
<evidence type="ECO:0000313" key="2">
    <source>
        <dbReference type="EMBL" id="EEI89846.1"/>
    </source>
</evidence>
<feature type="transmembrane region" description="Helical" evidence="1">
    <location>
        <begin position="12"/>
        <end position="38"/>
    </location>
</feature>
<dbReference type="EMBL" id="ACHB01000099">
    <property type="protein sequence ID" value="EEI89846.1"/>
    <property type="molecule type" value="Genomic_DNA"/>
</dbReference>
<dbReference type="AlphaFoldDB" id="C2G4N3"/>
<comment type="caution">
    <text evidence="2">The sequence shown here is derived from an EMBL/GenBank/DDBJ whole genome shotgun (WGS) entry which is preliminary data.</text>
</comment>
<reference evidence="2 3" key="1">
    <citation type="submission" date="2009-01" db="EMBL/GenBank/DDBJ databases">
        <authorList>
            <person name="Qin X."/>
            <person name="Bachman B."/>
            <person name="Battles P."/>
            <person name="Bell A."/>
            <person name="Bess C."/>
            <person name="Bickham C."/>
            <person name="Chaboub L."/>
            <person name="Chen D."/>
            <person name="Coyle M."/>
            <person name="Deiros D.R."/>
            <person name="Dinh H."/>
            <person name="Forbes L."/>
            <person name="Fowler G."/>
            <person name="Francisco L."/>
            <person name="Fu Q."/>
            <person name="Gubbala S."/>
            <person name="Hale W."/>
            <person name="Han Y."/>
            <person name="Hemphill L."/>
            <person name="Highlander S.K."/>
            <person name="Hirani K."/>
            <person name="Hogues M."/>
            <person name="Jackson L."/>
            <person name="Jakkamsetti A."/>
            <person name="Javaid M."/>
            <person name="Jiang H."/>
            <person name="Korchina V."/>
            <person name="Kovar C."/>
            <person name="Lara F."/>
            <person name="Lee S."/>
            <person name="Mata R."/>
            <person name="Mathew T."/>
            <person name="Moen C."/>
            <person name="Morales K."/>
            <person name="Munidasa M."/>
            <person name="Nazareth L."/>
            <person name="Ngo R."/>
            <person name="Nguyen L."/>
            <person name="Okwuonu G."/>
            <person name="Ongeri F."/>
            <person name="Patil S."/>
            <person name="Petrosino J."/>
            <person name="Pham C."/>
            <person name="Pham P."/>
            <person name="Pu L.-L."/>
            <person name="Puazo M."/>
            <person name="Raj R."/>
            <person name="Reid J."/>
            <person name="Rouhana J."/>
            <person name="Saada N."/>
            <person name="Shang Y."/>
            <person name="Simmons D."/>
            <person name="Thornton R."/>
            <person name="Warren J."/>
            <person name="Weissenberger G."/>
            <person name="Zhang J."/>
            <person name="Zhang L."/>
            <person name="Zhou C."/>
            <person name="Zhu D."/>
            <person name="Muzny D."/>
            <person name="Worley K."/>
            <person name="Gibbs R."/>
        </authorList>
    </citation>
    <scope>NUCLEOTIDE SEQUENCE [LARGE SCALE GENOMIC DNA]</scope>
    <source>
        <strain evidence="2 3">ATCC 33300</strain>
    </source>
</reference>
<keyword evidence="1" id="KW-0472">Membrane</keyword>
<keyword evidence="1" id="KW-0812">Transmembrane</keyword>
<protein>
    <submittedName>
        <fullName evidence="2">Uncharacterized protein</fullName>
    </submittedName>
</protein>
<evidence type="ECO:0000313" key="3">
    <source>
        <dbReference type="Proteomes" id="UP000006241"/>
    </source>
</evidence>
<dbReference type="Proteomes" id="UP000006241">
    <property type="component" value="Unassembled WGS sequence"/>
</dbReference>
<proteinExistence type="predicted"/>
<dbReference type="HOGENOM" id="CLU_3296694_0_0_10"/>
<gene>
    <name evidence="2" type="ORF">HMPREF0765_4539</name>
</gene>
<accession>C2G4N3</accession>
<name>C2G4N3_SPHSI</name>
<organism evidence="2 3">
    <name type="scientific">Sphingobacterium spiritivorum ATCC 33300</name>
    <dbReference type="NCBI Taxonomy" id="525372"/>
    <lineage>
        <taxon>Bacteria</taxon>
        <taxon>Pseudomonadati</taxon>
        <taxon>Bacteroidota</taxon>
        <taxon>Sphingobacteriia</taxon>
        <taxon>Sphingobacteriales</taxon>
        <taxon>Sphingobacteriaceae</taxon>
        <taxon>Sphingobacterium</taxon>
    </lineage>
</organism>
<sequence>MSLGLQPVVHNGLSLLFCNFQITISDLFHFIVNTYFYYLY</sequence>